<comment type="catalytic activity">
    <reaction evidence="5">
        <text>Endonucleolytic cleavage of DNA to give specific double-stranded fragments with terminal 5'-phosphates.</text>
        <dbReference type="EC" id="3.1.21.4"/>
    </reaction>
</comment>
<keyword evidence="1" id="KW-0540">Nuclease</keyword>
<keyword evidence="4" id="KW-0378">Hydrolase</keyword>
<evidence type="ECO:0000256" key="3">
    <source>
        <dbReference type="ARBA" id="ARBA00022759"/>
    </source>
</evidence>
<protein>
    <recommendedName>
        <fullName evidence="6">type II site-specific deoxyribonuclease</fullName>
        <ecNumber evidence="6">3.1.21.4</ecNumber>
    </recommendedName>
</protein>
<evidence type="ECO:0000313" key="8">
    <source>
        <dbReference type="Proteomes" id="UP001318401"/>
    </source>
</evidence>
<reference evidence="7 8" key="1">
    <citation type="submission" date="2018-04" db="EMBL/GenBank/DDBJ databases">
        <authorList>
            <person name="Li G."/>
            <person name="Du W."/>
            <person name="Bai Y."/>
        </authorList>
    </citation>
    <scope>NUCLEOTIDE SEQUENCE [LARGE SCALE GENOMIC DNA]</scope>
    <source>
        <strain evidence="7 8">YYYZ-3</strain>
    </source>
</reference>
<dbReference type="EC" id="3.1.21.4" evidence="6"/>
<accession>A0ABX2BGX0</accession>
<dbReference type="EMBL" id="QDKN01000010">
    <property type="protein sequence ID" value="NPT32339.1"/>
    <property type="molecule type" value="Genomic_DNA"/>
</dbReference>
<evidence type="ECO:0000256" key="1">
    <source>
        <dbReference type="ARBA" id="ARBA00022722"/>
    </source>
</evidence>
<comment type="caution">
    <text evidence="7">The sequence shown here is derived from an EMBL/GenBank/DDBJ whole genome shotgun (WGS) entry which is preliminary data.</text>
</comment>
<name>A0ABX2BGX0_9GAMM</name>
<evidence type="ECO:0000256" key="5">
    <source>
        <dbReference type="ARBA" id="ARBA00093760"/>
    </source>
</evidence>
<organism evidence="7 8">
    <name type="scientific">Vreelandella venusta</name>
    <dbReference type="NCBI Taxonomy" id="44935"/>
    <lineage>
        <taxon>Bacteria</taxon>
        <taxon>Pseudomonadati</taxon>
        <taxon>Pseudomonadota</taxon>
        <taxon>Gammaproteobacteria</taxon>
        <taxon>Oceanospirillales</taxon>
        <taxon>Halomonadaceae</taxon>
        <taxon>Vreelandella</taxon>
    </lineage>
</organism>
<evidence type="ECO:0000256" key="4">
    <source>
        <dbReference type="ARBA" id="ARBA00022801"/>
    </source>
</evidence>
<dbReference type="InterPro" id="IPR019045">
    <property type="entry name" value="Restrct_endonuc_II_HinfI"/>
</dbReference>
<keyword evidence="3" id="KW-0255">Endonuclease</keyword>
<dbReference type="Proteomes" id="UP001318401">
    <property type="component" value="Unassembled WGS sequence"/>
</dbReference>
<sequence>MADRRRGNMNAEQETRICKLIEDAVESSVTQFFKNKEVKVTHVLDLIFPTERRIRSLIGGLETSMGTRVWEPLAKKFAEENGFIVHDEKKFNKSVPIIPDKLRHMISDFETKKKKDNSLRIKVFVDEARALINNYDLTANVVMQAMPKGEGVDVWLSKNEVHYLIDIKTNQINAGGGPKFLTNQLNWVCYQILQDANSHVNPILAFPFNPHETNFWVKEKGKVSPLIPGVEARVGDEFWDFLLGRRGTTKIIFKAFENLGKKDFGKRFSYVFEPPKSEINVDKL</sequence>
<keyword evidence="2" id="KW-0680">Restriction system</keyword>
<evidence type="ECO:0000256" key="6">
    <source>
        <dbReference type="ARBA" id="ARBA00093790"/>
    </source>
</evidence>
<evidence type="ECO:0000313" key="7">
    <source>
        <dbReference type="EMBL" id="NPT32339.1"/>
    </source>
</evidence>
<evidence type="ECO:0000256" key="2">
    <source>
        <dbReference type="ARBA" id="ARBA00022747"/>
    </source>
</evidence>
<gene>
    <name evidence="7" type="ORF">DDR56_17445</name>
</gene>
<proteinExistence type="predicted"/>
<keyword evidence="8" id="KW-1185">Reference proteome</keyword>
<dbReference type="Pfam" id="PF09520">
    <property type="entry name" value="RE_TdeIII"/>
    <property type="match status" value="1"/>
</dbReference>